<dbReference type="PATRIC" id="fig|1403316.3.peg.171"/>
<dbReference type="EMBL" id="CP006771">
    <property type="protein sequence ID" value="AGX88960.1"/>
    <property type="molecule type" value="Genomic_DNA"/>
</dbReference>
<sequence>MGFFGSKETTLNVGEKKVIVNESTMTFSPNFKNPLKDLVKEQNKKNKKLVIVGLCFNGEFRPKILIDWEKIQKGQGSSTVRGYIKNALKIIDEMLRQKINKWVGCQKSDLFDEKGEAGIGFLDQMFTVEEEGGGNGRILWKLKNNMAGEKSVKLAQNYKRYCRNLREREIICKINPEFVNEGIKDEIGNSIEKNLEEAIERTVNRWLNTGIWKNESLCFFSNRFKFENHDCLKTGKIGQDLHLRKDIKNLIPKLNGNGNMNIEIGAWWLSGKGKSQNKEWGREHGKSDNRGATEKLIEFAGSVGQLKEQTLKQAVKELIEEFEKGIINQKEGFCGVWNKGVSCPDGGVILYKK</sequence>
<name>U5NCC3_9MOLU</name>
<reference evidence="1 2" key="1">
    <citation type="journal article" date="2013" name="Genome Announc.">
        <title>Genome Sequence of Mycoplasma parvum (Formerly Eperythrozoon parvum), a Diminutive Hemoplasma of the Pig.</title>
        <authorList>
            <person name="do Nascimento N.C."/>
            <person name="Dos Santos A.P."/>
            <person name="Chu Y."/>
            <person name="Guimaraes A.M."/>
            <person name="Pagliaro A."/>
            <person name="Messick J.B."/>
        </authorList>
    </citation>
    <scope>NUCLEOTIDE SEQUENCE [LARGE SCALE GENOMIC DNA]</scope>
    <source>
        <strain evidence="1 2">Indiana</strain>
    </source>
</reference>
<protein>
    <submittedName>
        <fullName evidence="1">Uncharacterized protein</fullName>
    </submittedName>
</protein>
<gene>
    <name evidence="1" type="ORF">PRV_00975</name>
</gene>
<dbReference type="KEGG" id="mpv:PRV_00975"/>
<dbReference type="Proteomes" id="UP000017119">
    <property type="component" value="Chromosome"/>
</dbReference>
<dbReference type="AlphaFoldDB" id="U5NCC3"/>
<dbReference type="RefSeq" id="WP_022769261.1">
    <property type="nucleotide sequence ID" value="NC_022575.1"/>
</dbReference>
<dbReference type="HOGENOM" id="CLU_833724_0_0_14"/>
<dbReference type="STRING" id="1403316.PRV_00975"/>
<proteinExistence type="predicted"/>
<evidence type="ECO:0000313" key="1">
    <source>
        <dbReference type="EMBL" id="AGX88960.1"/>
    </source>
</evidence>
<evidence type="ECO:0000313" key="2">
    <source>
        <dbReference type="Proteomes" id="UP000017119"/>
    </source>
</evidence>
<organism evidence="1 2">
    <name type="scientific">Mycoplasma parvum str. Indiana</name>
    <dbReference type="NCBI Taxonomy" id="1403316"/>
    <lineage>
        <taxon>Bacteria</taxon>
        <taxon>Bacillati</taxon>
        <taxon>Mycoplasmatota</taxon>
        <taxon>Mollicutes</taxon>
        <taxon>Mycoplasmataceae</taxon>
        <taxon>Mycoplasma</taxon>
    </lineage>
</organism>
<keyword evidence="2" id="KW-1185">Reference proteome</keyword>
<accession>U5NCC3</accession>